<gene>
    <name evidence="2" type="ORF">CAUS1442_LOCUS12674</name>
</gene>
<keyword evidence="1" id="KW-0812">Transmembrane</keyword>
<organism evidence="2">
    <name type="scientific">Craspedostauros australis</name>
    <dbReference type="NCBI Taxonomy" id="1486917"/>
    <lineage>
        <taxon>Eukaryota</taxon>
        <taxon>Sar</taxon>
        <taxon>Stramenopiles</taxon>
        <taxon>Ochrophyta</taxon>
        <taxon>Bacillariophyta</taxon>
        <taxon>Bacillariophyceae</taxon>
        <taxon>Bacillariophycidae</taxon>
        <taxon>Naviculales</taxon>
        <taxon>Naviculaceae</taxon>
        <taxon>Craspedostauros</taxon>
    </lineage>
</organism>
<reference evidence="2" key="1">
    <citation type="submission" date="2021-01" db="EMBL/GenBank/DDBJ databases">
        <authorList>
            <person name="Corre E."/>
            <person name="Pelletier E."/>
            <person name="Niang G."/>
            <person name="Scheremetjew M."/>
            <person name="Finn R."/>
            <person name="Kale V."/>
            <person name="Holt S."/>
            <person name="Cochrane G."/>
            <person name="Meng A."/>
            <person name="Brown T."/>
            <person name="Cohen L."/>
        </authorList>
    </citation>
    <scope>NUCLEOTIDE SEQUENCE</scope>
    <source>
        <strain evidence="2">CCMP3328</strain>
    </source>
</reference>
<name>A0A7S0F4W1_9STRA</name>
<keyword evidence="1" id="KW-0472">Membrane</keyword>
<keyword evidence="1" id="KW-1133">Transmembrane helix</keyword>
<proteinExistence type="predicted"/>
<accession>A0A7S0F4W1</accession>
<evidence type="ECO:0000256" key="1">
    <source>
        <dbReference type="SAM" id="Phobius"/>
    </source>
</evidence>
<evidence type="ECO:0000313" key="2">
    <source>
        <dbReference type="EMBL" id="CAD8340540.1"/>
    </source>
</evidence>
<sequence length="165" mass="18632">MFRDAQSHTVEELPSIDRLCLLHTQDVGSFVYYIYQAKILNADGCDRNKGDLTTGKQFKEHFIIVMIFPFPVFVFALVLRTLSLEGLMTPFITDHRNDEHCLPQVIVAASSPPSSQPLTPASPLPLSQSLASLLSSYWFLHEIVTVLDDCVAFRLGCRNRSEFVR</sequence>
<protein>
    <submittedName>
        <fullName evidence="2">Uncharacterized protein</fullName>
    </submittedName>
</protein>
<dbReference type="AlphaFoldDB" id="A0A7S0F4W1"/>
<dbReference type="EMBL" id="HBEF01020521">
    <property type="protein sequence ID" value="CAD8340540.1"/>
    <property type="molecule type" value="Transcribed_RNA"/>
</dbReference>
<feature type="transmembrane region" description="Helical" evidence="1">
    <location>
        <begin position="61"/>
        <end position="79"/>
    </location>
</feature>